<evidence type="ECO:0008006" key="4">
    <source>
        <dbReference type="Google" id="ProtNLM"/>
    </source>
</evidence>
<dbReference type="InterPro" id="IPR008983">
    <property type="entry name" value="Tumour_necrosis_fac-like_dom"/>
</dbReference>
<evidence type="ECO:0000313" key="2">
    <source>
        <dbReference type="EMBL" id="UUY04179.1"/>
    </source>
</evidence>
<feature type="chain" id="PRO_5045425695" description="C1q domain-containing protein" evidence="1">
    <location>
        <begin position="18"/>
        <end position="252"/>
    </location>
</feature>
<reference evidence="3" key="1">
    <citation type="submission" date="2021-11" db="EMBL/GenBank/DDBJ databases">
        <title>Cultivation dependent microbiological survey of springs from the worlds oldest radium mine currently devoted to the extraction of radon-saturated water.</title>
        <authorList>
            <person name="Kapinusova G."/>
            <person name="Smrhova T."/>
            <person name="Strejcek M."/>
            <person name="Suman J."/>
            <person name="Jani K."/>
            <person name="Pajer P."/>
            <person name="Uhlik O."/>
        </authorList>
    </citation>
    <scope>NUCLEOTIDE SEQUENCE [LARGE SCALE GENOMIC DNA]</scope>
    <source>
        <strain evidence="3">J379</strain>
    </source>
</reference>
<gene>
    <name evidence="2" type="ORF">LRS13_01220</name>
</gene>
<dbReference type="Proteomes" id="UP001058860">
    <property type="component" value="Chromosome"/>
</dbReference>
<evidence type="ECO:0000313" key="3">
    <source>
        <dbReference type="Proteomes" id="UP001058860"/>
    </source>
</evidence>
<dbReference type="Gene3D" id="2.60.120.40">
    <property type="match status" value="1"/>
</dbReference>
<sequence length="252" mass="25630">MTATLALIIALGGTSYAALRVTGKNIVDGSIRSGDVRNNALRGKDIRNGTITGSDVANGSITGAKLKKGTIPLDRLKGTLTPAASTVPPALAAGSVTADKLALGAVGPDQQSPIPTARVSRTGPLDLPDDELVTVAWDREIDDPLDLHSVNAPALRAPIAGVYAISAGAWFSANGNGRRYASVILNGTLNIASEAIRPVTTAGAATIVSLSTTRRLAAGDQVTLTVLQNSGTALKLDAGAEHTSLALTWLGP</sequence>
<evidence type="ECO:0000256" key="1">
    <source>
        <dbReference type="SAM" id="SignalP"/>
    </source>
</evidence>
<dbReference type="RefSeq" id="WP_353864670.1">
    <property type="nucleotide sequence ID" value="NZ_CP088295.1"/>
</dbReference>
<dbReference type="EMBL" id="CP088295">
    <property type="protein sequence ID" value="UUY04179.1"/>
    <property type="molecule type" value="Genomic_DNA"/>
</dbReference>
<keyword evidence="1" id="KW-0732">Signal</keyword>
<accession>A0ABY5PHM0</accession>
<feature type="signal peptide" evidence="1">
    <location>
        <begin position="1"/>
        <end position="17"/>
    </location>
</feature>
<protein>
    <recommendedName>
        <fullName evidence="4">C1q domain-containing protein</fullName>
    </recommendedName>
</protein>
<keyword evidence="3" id="KW-1185">Reference proteome</keyword>
<organism evidence="2 3">
    <name type="scientific">Svornostia abyssi</name>
    <dbReference type="NCBI Taxonomy" id="2898438"/>
    <lineage>
        <taxon>Bacteria</taxon>
        <taxon>Bacillati</taxon>
        <taxon>Actinomycetota</taxon>
        <taxon>Thermoleophilia</taxon>
        <taxon>Solirubrobacterales</taxon>
        <taxon>Baekduiaceae</taxon>
        <taxon>Svornostia</taxon>
    </lineage>
</organism>
<proteinExistence type="predicted"/>
<name>A0ABY5PHM0_9ACTN</name>